<comment type="caution">
    <text evidence="8">The sequence shown here is derived from an EMBL/GenBank/DDBJ whole genome shotgun (WGS) entry which is preliminary data.</text>
</comment>
<dbReference type="PANTHER" id="PTHR34820:SF4">
    <property type="entry name" value="INNER MEMBRANE PROTEIN YEBZ"/>
    <property type="match status" value="1"/>
</dbReference>
<feature type="transmembrane region" description="Helical" evidence="6">
    <location>
        <begin position="430"/>
        <end position="453"/>
    </location>
</feature>
<evidence type="ECO:0000256" key="2">
    <source>
        <dbReference type="ARBA" id="ARBA00022475"/>
    </source>
</evidence>
<dbReference type="InterPro" id="IPR032694">
    <property type="entry name" value="CopC/D"/>
</dbReference>
<feature type="transmembrane region" description="Helical" evidence="6">
    <location>
        <begin position="546"/>
        <end position="571"/>
    </location>
</feature>
<keyword evidence="5 6" id="KW-0472">Membrane</keyword>
<keyword evidence="3 6" id="KW-0812">Transmembrane</keyword>
<feature type="transmembrane region" description="Helical" evidence="6">
    <location>
        <begin position="134"/>
        <end position="154"/>
    </location>
</feature>
<feature type="transmembrane region" description="Helical" evidence="6">
    <location>
        <begin position="303"/>
        <end position="323"/>
    </location>
</feature>
<evidence type="ECO:0000256" key="5">
    <source>
        <dbReference type="ARBA" id="ARBA00023136"/>
    </source>
</evidence>
<gene>
    <name evidence="8" type="ORF">BKA24_000551</name>
</gene>
<dbReference type="RefSeq" id="WP_184214833.1">
    <property type="nucleotide sequence ID" value="NZ_JACHMD010000001.1"/>
</dbReference>
<feature type="transmembrane region" description="Helical" evidence="6">
    <location>
        <begin position="193"/>
        <end position="217"/>
    </location>
</feature>
<feature type="transmembrane region" description="Helical" evidence="6">
    <location>
        <begin position="591"/>
        <end position="616"/>
    </location>
</feature>
<feature type="transmembrane region" description="Helical" evidence="6">
    <location>
        <begin position="474"/>
        <end position="496"/>
    </location>
</feature>
<dbReference type="GO" id="GO:0006825">
    <property type="term" value="P:copper ion transport"/>
    <property type="evidence" value="ECO:0007669"/>
    <property type="project" value="InterPro"/>
</dbReference>
<dbReference type="InterPro" id="IPR019108">
    <property type="entry name" value="Caa3_assmbl_CtaG-rel"/>
</dbReference>
<evidence type="ECO:0000313" key="8">
    <source>
        <dbReference type="EMBL" id="MBB4665842.1"/>
    </source>
</evidence>
<dbReference type="Pfam" id="PF05425">
    <property type="entry name" value="CopD"/>
    <property type="match status" value="1"/>
</dbReference>
<sequence length="658" mass="70234">MNSRAFRYAGPAILGGAALLALLIGLAYGGGAAELAIGDPGPVVRWGLPIAELVVNLSAALLVGSLVLALFALRSGTPEFDTALDAASAGAAILTVAAGSTAFLTFLNIFNAQPSASAAFGEQLGRFLVDTEAGVAWLTVTIAAAGLTVLTFAVRGWLPTLLVTVLAIAALVPMASVGHVGTEANHNIAVTALALHIIGAAVWLGGLLLLVLLRPLLGSERVADVLSRYSSIALAAFIVVTLSGVARAVIGVVSPENLLSPYGALLLVKVVALLAMGVLGAFYRGRLISRMRDAASAARFWTLVGVEVVFMGIASGAAVALSVTPPPVDTALPAQQTAAEVLTGSTLPPELTLDRWFTMWDVDLIWAFAVGFGLFFYLAGVRRLAARGDRWPLWRTVLWVFGLLLLLWVTCGPVNAYQDYLFSVHMVGHMLLSMAIPMCLVFGAPVTLASRAIRKRDDGTRGGREWILWAVHSPYAKVITHPLVAAGLFIGSLWAFYYTDLFRWTLYEHLGHEWMVVHFLTTGYLFVLSLVGIDPVPYRLPHAGRLLTLIGVMAMHAFFGIAIMMSSGLFVAEWFGSMGRTWGAAPLDDQYVGGGIAWSIGEIPTLILAIVVAVQWSRSDARTQRSVDRHADRTGDAELEAYNERLQKLADRDARAAR</sequence>
<dbReference type="GO" id="GO:0005886">
    <property type="term" value="C:plasma membrane"/>
    <property type="evidence" value="ECO:0007669"/>
    <property type="project" value="UniProtKB-SubCell"/>
</dbReference>
<evidence type="ECO:0000256" key="1">
    <source>
        <dbReference type="ARBA" id="ARBA00004651"/>
    </source>
</evidence>
<dbReference type="Proteomes" id="UP000573729">
    <property type="component" value="Unassembled WGS sequence"/>
</dbReference>
<dbReference type="InterPro" id="IPR008457">
    <property type="entry name" value="Cu-R_CopD_dom"/>
</dbReference>
<keyword evidence="9" id="KW-1185">Reference proteome</keyword>
<reference evidence="8 9" key="1">
    <citation type="submission" date="2020-08" db="EMBL/GenBank/DDBJ databases">
        <title>Sequencing the genomes of 1000 actinobacteria strains.</title>
        <authorList>
            <person name="Klenk H.-P."/>
        </authorList>
    </citation>
    <scope>NUCLEOTIDE SEQUENCE [LARGE SCALE GENOMIC DNA]</scope>
    <source>
        <strain evidence="8 9">DSM 24947</strain>
    </source>
</reference>
<feature type="transmembrane region" description="Helical" evidence="6">
    <location>
        <begin position="364"/>
        <end position="381"/>
    </location>
</feature>
<evidence type="ECO:0000313" key="9">
    <source>
        <dbReference type="Proteomes" id="UP000573729"/>
    </source>
</evidence>
<organism evidence="8 9">
    <name type="scientific">Microbacterium marinum</name>
    <dbReference type="NCBI Taxonomy" id="421115"/>
    <lineage>
        <taxon>Bacteria</taxon>
        <taxon>Bacillati</taxon>
        <taxon>Actinomycetota</taxon>
        <taxon>Actinomycetes</taxon>
        <taxon>Micrococcales</taxon>
        <taxon>Microbacteriaceae</taxon>
        <taxon>Microbacterium</taxon>
    </lineage>
</organism>
<name>A0A7W7FHA5_9MICO</name>
<dbReference type="AlphaFoldDB" id="A0A7W7FHA5"/>
<keyword evidence="4 6" id="KW-1133">Transmembrane helix</keyword>
<feature type="transmembrane region" description="Helical" evidence="6">
    <location>
        <begin position="393"/>
        <end position="410"/>
    </location>
</feature>
<evidence type="ECO:0000259" key="7">
    <source>
        <dbReference type="Pfam" id="PF05425"/>
    </source>
</evidence>
<feature type="transmembrane region" description="Helical" evidence="6">
    <location>
        <begin position="229"/>
        <end position="250"/>
    </location>
</feature>
<dbReference type="Pfam" id="PF09678">
    <property type="entry name" value="Caa3_CtaG"/>
    <property type="match status" value="1"/>
</dbReference>
<feature type="transmembrane region" description="Helical" evidence="6">
    <location>
        <begin position="53"/>
        <end position="74"/>
    </location>
</feature>
<dbReference type="PANTHER" id="PTHR34820">
    <property type="entry name" value="INNER MEMBRANE PROTEIN YEBZ"/>
    <property type="match status" value="1"/>
</dbReference>
<feature type="domain" description="Copper resistance protein D" evidence="7">
    <location>
        <begin position="224"/>
        <end position="321"/>
    </location>
</feature>
<dbReference type="EMBL" id="JACHMD010000001">
    <property type="protein sequence ID" value="MBB4665842.1"/>
    <property type="molecule type" value="Genomic_DNA"/>
</dbReference>
<accession>A0A7W7FHA5</accession>
<keyword evidence="2" id="KW-1003">Cell membrane</keyword>
<feature type="transmembrane region" description="Helical" evidence="6">
    <location>
        <begin position="86"/>
        <end position="110"/>
    </location>
</feature>
<evidence type="ECO:0000256" key="3">
    <source>
        <dbReference type="ARBA" id="ARBA00022692"/>
    </source>
</evidence>
<comment type="subcellular location">
    <subcellularLocation>
        <location evidence="1">Cell membrane</location>
        <topology evidence="1">Multi-pass membrane protein</topology>
    </subcellularLocation>
</comment>
<feature type="transmembrane region" description="Helical" evidence="6">
    <location>
        <begin position="161"/>
        <end position="181"/>
    </location>
</feature>
<proteinExistence type="predicted"/>
<evidence type="ECO:0000256" key="4">
    <source>
        <dbReference type="ARBA" id="ARBA00022989"/>
    </source>
</evidence>
<evidence type="ECO:0000256" key="6">
    <source>
        <dbReference type="SAM" id="Phobius"/>
    </source>
</evidence>
<protein>
    <submittedName>
        <fullName evidence="8">Putative copper resistance protein D</fullName>
    </submittedName>
</protein>
<feature type="transmembrane region" description="Helical" evidence="6">
    <location>
        <begin position="516"/>
        <end position="534"/>
    </location>
</feature>
<feature type="transmembrane region" description="Helical" evidence="6">
    <location>
        <begin position="262"/>
        <end position="283"/>
    </location>
</feature>